<dbReference type="EMBL" id="VNIQ01000004">
    <property type="protein sequence ID" value="TYQ03919.1"/>
    <property type="molecule type" value="Genomic_DNA"/>
</dbReference>
<proteinExistence type="predicted"/>
<name>A0A652YP72_NOCGL</name>
<sequence>MTETLPEPQQQLVEATPGRVRSVISRGRMVDLAIMVLFVLAAFWVMSNLWRNLESGYLVNAGRDQSMWEWFFADTAHALSQFRTPLYSDLLNYPLGVNLMANTAMFGISMPLAPLTLLFGPTPTYAIGLTLGLAGTAIAWYWTFSRHVLTGVSVRVKCAAAIGGGFCGFAPAMISHANGHPNFVAFFVIPFIFMQVIRVSRGTNVVRDGVVLGLLMAWQIFLGEEPLLIFTMSAMVFGAVYALSDLPRARAAIKRSLPGLAVGAIVSILITAIPLYSQFFGPASYDGVGHGQAGADFGAFTTLPTESVGGDKTGAEYRMNPTEENSYFGWPIVILIFFATVWLWKMKLTHAAAAVIVVMGVLSLGSELVYKGDHTGITLPWKFLAHLPLFESVLESRFAMGAIPAIGLLLTLGTYRALVELRNPRGGNSRGPGLILPGAWLAVLALAVVVLIPTRIDTVERPDTPKFITSGSWENYVSDGSLVSVPVSSGEEARAMRWQIDADFGFPIAGGYFVGPHSITRGGIYGAEFRPTSSLLVKTNETGQIPVVDATTRADALTDLRFWRADVLVLPKASNDNALRQTVNALVGFDATSVDDVWVWDVRDLVSGKTTNK</sequence>
<accession>A0A652YP72</accession>
<comment type="caution">
    <text evidence="1">The sequence shown here is derived from an EMBL/GenBank/DDBJ whole genome shotgun (WGS) entry which is preliminary data.</text>
</comment>
<gene>
    <name evidence="1" type="ORF">FNL38_104288</name>
</gene>
<protein>
    <recommendedName>
        <fullName evidence="2">Glycosyl transferase</fullName>
    </recommendedName>
</protein>
<dbReference type="AlphaFoldDB" id="A0A652YP72"/>
<organism evidence="1">
    <name type="scientific">Nocardia globerula</name>
    <dbReference type="NCBI Taxonomy" id="1818"/>
    <lineage>
        <taxon>Bacteria</taxon>
        <taxon>Bacillati</taxon>
        <taxon>Actinomycetota</taxon>
        <taxon>Actinomycetes</taxon>
        <taxon>Mycobacteriales</taxon>
        <taxon>Nocardiaceae</taxon>
        <taxon>Nocardia</taxon>
    </lineage>
</organism>
<evidence type="ECO:0000313" key="1">
    <source>
        <dbReference type="EMBL" id="TYQ03919.1"/>
    </source>
</evidence>
<reference evidence="1" key="1">
    <citation type="submission" date="2019-07" db="EMBL/GenBank/DDBJ databases">
        <title>Genomic Encyclopedia of Type Strains, Phase IV (KMG-IV): sequencing the most valuable type-strain genomes for metagenomic binning, comparative biology and taxonomic classification.</title>
        <authorList>
            <person name="Goeker M."/>
        </authorList>
    </citation>
    <scope>NUCLEOTIDE SEQUENCE</scope>
    <source>
        <strain evidence="1">DSM 44596</strain>
    </source>
</reference>
<evidence type="ECO:0008006" key="2">
    <source>
        <dbReference type="Google" id="ProtNLM"/>
    </source>
</evidence>